<keyword evidence="7" id="KW-0234">DNA repair</keyword>
<keyword evidence="5" id="KW-0067">ATP-binding</keyword>
<feature type="domain" description="PD-(D/E)XK endonuclease-like" evidence="9">
    <location>
        <begin position="4"/>
        <end position="237"/>
    </location>
</feature>
<keyword evidence="2" id="KW-0227">DNA damage</keyword>
<dbReference type="Pfam" id="PF13479">
    <property type="entry name" value="AAA_24"/>
    <property type="match status" value="1"/>
</dbReference>
<dbReference type="Gene3D" id="3.90.320.10">
    <property type="match status" value="1"/>
</dbReference>
<evidence type="ECO:0000256" key="4">
    <source>
        <dbReference type="ARBA" id="ARBA00022806"/>
    </source>
</evidence>
<feature type="compositionally biased region" description="Basic and acidic residues" evidence="8">
    <location>
        <begin position="489"/>
        <end position="520"/>
    </location>
</feature>
<evidence type="ECO:0000313" key="10">
    <source>
        <dbReference type="EMBL" id="VDG74677.1"/>
    </source>
</evidence>
<comment type="caution">
    <text evidence="10">The sequence shown here is derived from an EMBL/GenBank/DDBJ whole genome shotgun (WGS) entry which is preliminary data.</text>
</comment>
<name>A0ABY6T0U7_9CLOT</name>
<dbReference type="InterPro" id="IPR011604">
    <property type="entry name" value="PDDEXK-like_dom_sf"/>
</dbReference>
<dbReference type="EMBL" id="UYIN01000024">
    <property type="protein sequence ID" value="VDG74677.1"/>
    <property type="molecule type" value="Genomic_DNA"/>
</dbReference>
<keyword evidence="6" id="KW-0238">DNA-binding</keyword>
<feature type="region of interest" description="Disordered" evidence="8">
    <location>
        <begin position="485"/>
        <end position="588"/>
    </location>
</feature>
<evidence type="ECO:0000256" key="6">
    <source>
        <dbReference type="ARBA" id="ARBA00023125"/>
    </source>
</evidence>
<evidence type="ECO:0000256" key="5">
    <source>
        <dbReference type="ARBA" id="ARBA00022840"/>
    </source>
</evidence>
<keyword evidence="11" id="KW-1185">Reference proteome</keyword>
<keyword evidence="3" id="KW-0378">Hydrolase</keyword>
<sequence length="588" mass="68613">MTRYSHSRVETHNNCPYQYKLRYVDHLKTIQAPEADNALICGNTIHKGAETDLKQAIEFYYSNYPIISDLHINETIKFEYLIPKIHEILAGVNVYKKEFRINTDRFIGIVDLITKNEDGSVDVFDYKYSNNYEHYAESPQLHLYKYFLEQIGFKVRKLGFIFIPKISIRQKQDEDLYKFRRRLAEELKNSKIKIMEVKYNAEKVAAWMNGIINITEDEKFSKNPTNLCSWCEYQEYCIKGEDYMLLPSTERRDIKQIKKRKLWIYGPAFSGKTSMLDDAPKPLNLNTDGNIEFVTMPYIAIKDEVTVNGRITERKFAWQVFKEAIAELEKKQNEFKTIIVDLLEDTREMCRIYKYDELGIQHESDSGFGKGWDIIKTEYLSTMRRFFNLDYENLVVISHEDVSKDITKKNGQNITRIAPNIQEAIANKVAGMVDIVARVVVDGDERTLNFKSDEVIFGGGRLKGISKTSIPLSWDELMKVYDEANAGKSESKSEDKSEEKPSRRSRKAAEEVEENIKPNEIEETPENEPLENTEEKPRTRRSRANKEEETVQADETPSDAEEPKEETTEKSVEETEKPRRRTRRSARE</sequence>
<evidence type="ECO:0000256" key="3">
    <source>
        <dbReference type="ARBA" id="ARBA00022801"/>
    </source>
</evidence>
<feature type="compositionally biased region" description="Basic and acidic residues" evidence="8">
    <location>
        <begin position="565"/>
        <end position="577"/>
    </location>
</feature>
<reference evidence="10 11" key="1">
    <citation type="submission" date="2018-11" db="EMBL/GenBank/DDBJ databases">
        <authorList>
            <consortium name="Pathogen Informatics"/>
        </authorList>
    </citation>
    <scope>NUCLEOTIDE SEQUENCE [LARGE SCALE GENOMIC DNA]</scope>
    <source>
        <strain evidence="10 11">NCTC10913</strain>
    </source>
</reference>
<dbReference type="InterPro" id="IPR038726">
    <property type="entry name" value="PDDEXK_AddAB-type"/>
</dbReference>
<dbReference type="RefSeq" id="WP_125150233.1">
    <property type="nucleotide sequence ID" value="NZ_UYIN01000024.1"/>
</dbReference>
<feature type="compositionally biased region" description="Acidic residues" evidence="8">
    <location>
        <begin position="550"/>
        <end position="564"/>
    </location>
</feature>
<proteinExistence type="predicted"/>
<accession>A0ABY6T0U7</accession>
<keyword evidence="1" id="KW-0547">Nucleotide-binding</keyword>
<evidence type="ECO:0000256" key="2">
    <source>
        <dbReference type="ARBA" id="ARBA00022763"/>
    </source>
</evidence>
<evidence type="ECO:0000259" key="9">
    <source>
        <dbReference type="Pfam" id="PF12705"/>
    </source>
</evidence>
<dbReference type="Proteomes" id="UP000277570">
    <property type="component" value="Unassembled WGS sequence"/>
</dbReference>
<organism evidence="10 11">
    <name type="scientific">Clostridium carnis</name>
    <dbReference type="NCBI Taxonomy" id="1530"/>
    <lineage>
        <taxon>Bacteria</taxon>
        <taxon>Bacillati</taxon>
        <taxon>Bacillota</taxon>
        <taxon>Clostridia</taxon>
        <taxon>Eubacteriales</taxon>
        <taxon>Clostridiaceae</taxon>
        <taxon>Clostridium</taxon>
    </lineage>
</organism>
<feature type="compositionally biased region" description="Basic residues" evidence="8">
    <location>
        <begin position="578"/>
        <end position="588"/>
    </location>
</feature>
<dbReference type="Pfam" id="PF12705">
    <property type="entry name" value="PDDEXK_1"/>
    <property type="match status" value="1"/>
</dbReference>
<evidence type="ECO:0000256" key="7">
    <source>
        <dbReference type="ARBA" id="ARBA00023204"/>
    </source>
</evidence>
<gene>
    <name evidence="10" type="ORF">NCTC10913_04923</name>
</gene>
<feature type="compositionally biased region" description="Acidic residues" evidence="8">
    <location>
        <begin position="521"/>
        <end position="532"/>
    </location>
</feature>
<evidence type="ECO:0000256" key="1">
    <source>
        <dbReference type="ARBA" id="ARBA00022741"/>
    </source>
</evidence>
<keyword evidence="4" id="KW-0347">Helicase</keyword>
<evidence type="ECO:0000313" key="11">
    <source>
        <dbReference type="Proteomes" id="UP000277570"/>
    </source>
</evidence>
<evidence type="ECO:0000256" key="8">
    <source>
        <dbReference type="SAM" id="MobiDB-lite"/>
    </source>
</evidence>
<protein>
    <submittedName>
        <fullName evidence="10">Phage NTP-binding protein</fullName>
    </submittedName>
</protein>